<dbReference type="Proteomes" id="UP000253529">
    <property type="component" value="Unassembled WGS sequence"/>
</dbReference>
<name>A0A366EKX4_9HYPH</name>
<organism evidence="2 3">
    <name type="scientific">Roseiarcus fermentans</name>
    <dbReference type="NCBI Taxonomy" id="1473586"/>
    <lineage>
        <taxon>Bacteria</taxon>
        <taxon>Pseudomonadati</taxon>
        <taxon>Pseudomonadota</taxon>
        <taxon>Alphaproteobacteria</taxon>
        <taxon>Hyphomicrobiales</taxon>
        <taxon>Roseiarcaceae</taxon>
        <taxon>Roseiarcus</taxon>
    </lineage>
</organism>
<dbReference type="EMBL" id="QNRK01000046">
    <property type="protein sequence ID" value="RBP03082.1"/>
    <property type="molecule type" value="Genomic_DNA"/>
</dbReference>
<accession>A0A366EKX4</accession>
<comment type="caution">
    <text evidence="2">The sequence shown here is derived from an EMBL/GenBank/DDBJ whole genome shotgun (WGS) entry which is preliminary data.</text>
</comment>
<gene>
    <name evidence="2" type="ORF">DFR50_1466</name>
</gene>
<feature type="coiled-coil region" evidence="1">
    <location>
        <begin position="137"/>
        <end position="171"/>
    </location>
</feature>
<evidence type="ECO:0000313" key="2">
    <source>
        <dbReference type="EMBL" id="RBP03082.1"/>
    </source>
</evidence>
<dbReference type="Gene3D" id="1.20.5.340">
    <property type="match status" value="1"/>
</dbReference>
<dbReference type="AlphaFoldDB" id="A0A366EKX4"/>
<evidence type="ECO:0000256" key="1">
    <source>
        <dbReference type="SAM" id="Coils"/>
    </source>
</evidence>
<keyword evidence="3" id="KW-1185">Reference proteome</keyword>
<keyword evidence="1" id="KW-0175">Coiled coil</keyword>
<proteinExistence type="predicted"/>
<protein>
    <submittedName>
        <fullName evidence="2">Uncharacterized protein</fullName>
    </submittedName>
</protein>
<sequence length="173" mass="18295">MTIVWRCHANNVIQVEPMTDLTLEALRSELAPLGVQLANLDAKIALLDAKVSGLDTRAAGLDAKVFGLDAAVSGLDARAAGLEGQISGLDAKLAPMRAQLDGLPLICRSLTVLHQETRALRAAFNDFAGANVTAGEIEALHADVNTVQAENAELQLRLATVERLLAELRGARP</sequence>
<reference evidence="2 3" key="1">
    <citation type="submission" date="2018-06" db="EMBL/GenBank/DDBJ databases">
        <title>Genomic Encyclopedia of Type Strains, Phase IV (KMG-IV): sequencing the most valuable type-strain genomes for metagenomic binning, comparative biology and taxonomic classification.</title>
        <authorList>
            <person name="Goeker M."/>
        </authorList>
    </citation>
    <scope>NUCLEOTIDE SEQUENCE [LARGE SCALE GENOMIC DNA]</scope>
    <source>
        <strain evidence="2 3">DSM 24875</strain>
    </source>
</reference>
<evidence type="ECO:0000313" key="3">
    <source>
        <dbReference type="Proteomes" id="UP000253529"/>
    </source>
</evidence>